<dbReference type="Gene3D" id="1.20.81.30">
    <property type="entry name" value="Type II secretion system (T2SS), domain F"/>
    <property type="match status" value="1"/>
</dbReference>
<organism evidence="8 9">
    <name type="scientific">Thalassotalea mangrovi</name>
    <dbReference type="NCBI Taxonomy" id="2572245"/>
    <lineage>
        <taxon>Bacteria</taxon>
        <taxon>Pseudomonadati</taxon>
        <taxon>Pseudomonadota</taxon>
        <taxon>Gammaproteobacteria</taxon>
        <taxon>Alteromonadales</taxon>
        <taxon>Colwelliaceae</taxon>
        <taxon>Thalassotalea</taxon>
    </lineage>
</organism>
<evidence type="ECO:0000256" key="5">
    <source>
        <dbReference type="ARBA" id="ARBA00023136"/>
    </source>
</evidence>
<gene>
    <name evidence="8" type="ORF">E8M12_12525</name>
</gene>
<evidence type="ECO:0000313" key="9">
    <source>
        <dbReference type="Proteomes" id="UP000307999"/>
    </source>
</evidence>
<keyword evidence="5 6" id="KW-0472">Membrane</keyword>
<reference evidence="8 9" key="1">
    <citation type="submission" date="2019-04" db="EMBL/GenBank/DDBJ databases">
        <title>Thalassotalea guangxiensis sp. nov., isolated from sediment of the coastal wetland.</title>
        <authorList>
            <person name="Zheng S."/>
            <person name="Zhang D."/>
        </authorList>
    </citation>
    <scope>NUCLEOTIDE SEQUENCE [LARGE SCALE GENOMIC DNA]</scope>
    <source>
        <strain evidence="8 9">ZS-4</strain>
    </source>
</reference>
<keyword evidence="4 6" id="KW-1133">Transmembrane helix</keyword>
<dbReference type="PANTHER" id="PTHR35007:SF1">
    <property type="entry name" value="PILUS ASSEMBLY PROTEIN"/>
    <property type="match status" value="1"/>
</dbReference>
<dbReference type="InterPro" id="IPR042094">
    <property type="entry name" value="T2SS_GspF_sf"/>
</dbReference>
<dbReference type="Pfam" id="PF00482">
    <property type="entry name" value="T2SSF"/>
    <property type="match status" value="1"/>
</dbReference>
<sequence>MSNQLAFLLLVFAAVIFLSQSFFISVYSPQRAKNKLLKKHLNSIVEDHNSTKVDLVLENRLEKLSALARTLESIEWVKNLTYKLQLSGSKLFGHQYTTIALGTAVLLALITFFLSRDLVFSLALFAIVVVLFHFQLKRKIDNRMQKMEEQFPEALDVLKRGLQAGYAFSEALKLVCEETQGELSEEFHHLFNQINYGTDVRTALVLFVQRVPTTSAMAFASSVSIQKETGGNLAEKVEGLSDLIRKRFKFKRKVRTLTAEGRMSGWVLVLTPFVLFAVLYMSSPGYISTLTSTPDGLDLLKWGGVGMVFGIWWIGKLIKIDV</sequence>
<evidence type="ECO:0000256" key="1">
    <source>
        <dbReference type="ARBA" id="ARBA00004651"/>
    </source>
</evidence>
<keyword evidence="9" id="KW-1185">Reference proteome</keyword>
<evidence type="ECO:0000259" key="7">
    <source>
        <dbReference type="Pfam" id="PF00482"/>
    </source>
</evidence>
<dbReference type="OrthoDB" id="5611741at2"/>
<dbReference type="PANTHER" id="PTHR35007">
    <property type="entry name" value="INTEGRAL MEMBRANE PROTEIN-RELATED"/>
    <property type="match status" value="1"/>
</dbReference>
<dbReference type="EMBL" id="SWDB01000030">
    <property type="protein sequence ID" value="TKB44233.1"/>
    <property type="molecule type" value="Genomic_DNA"/>
</dbReference>
<evidence type="ECO:0000256" key="6">
    <source>
        <dbReference type="SAM" id="Phobius"/>
    </source>
</evidence>
<dbReference type="InterPro" id="IPR018076">
    <property type="entry name" value="T2SS_GspF_dom"/>
</dbReference>
<dbReference type="AlphaFoldDB" id="A0A4U1B483"/>
<dbReference type="Proteomes" id="UP000307999">
    <property type="component" value="Unassembled WGS sequence"/>
</dbReference>
<feature type="transmembrane region" description="Helical" evidence="6">
    <location>
        <begin position="91"/>
        <end position="112"/>
    </location>
</feature>
<keyword evidence="2" id="KW-1003">Cell membrane</keyword>
<feature type="domain" description="Type II secretion system protein GspF" evidence="7">
    <location>
        <begin position="155"/>
        <end position="280"/>
    </location>
</feature>
<accession>A0A4U1B483</accession>
<protein>
    <submittedName>
        <fullName evidence="8">Type II secretion system F family protein</fullName>
    </submittedName>
</protein>
<evidence type="ECO:0000256" key="4">
    <source>
        <dbReference type="ARBA" id="ARBA00022989"/>
    </source>
</evidence>
<name>A0A4U1B483_9GAMM</name>
<proteinExistence type="predicted"/>
<evidence type="ECO:0000256" key="3">
    <source>
        <dbReference type="ARBA" id="ARBA00022692"/>
    </source>
</evidence>
<evidence type="ECO:0000313" key="8">
    <source>
        <dbReference type="EMBL" id="TKB44233.1"/>
    </source>
</evidence>
<feature type="transmembrane region" description="Helical" evidence="6">
    <location>
        <begin position="6"/>
        <end position="28"/>
    </location>
</feature>
<dbReference type="RefSeq" id="WP_136736485.1">
    <property type="nucleotide sequence ID" value="NZ_SWDB01000030.1"/>
</dbReference>
<evidence type="ECO:0000256" key="2">
    <source>
        <dbReference type="ARBA" id="ARBA00022475"/>
    </source>
</evidence>
<dbReference type="GO" id="GO:0005886">
    <property type="term" value="C:plasma membrane"/>
    <property type="evidence" value="ECO:0007669"/>
    <property type="project" value="UniProtKB-SubCell"/>
</dbReference>
<feature type="transmembrane region" description="Helical" evidence="6">
    <location>
        <begin position="265"/>
        <end position="287"/>
    </location>
</feature>
<feature type="transmembrane region" description="Helical" evidence="6">
    <location>
        <begin position="118"/>
        <end position="136"/>
    </location>
</feature>
<comment type="subcellular location">
    <subcellularLocation>
        <location evidence="1">Cell membrane</location>
        <topology evidence="1">Multi-pass membrane protein</topology>
    </subcellularLocation>
</comment>
<keyword evidence="3 6" id="KW-0812">Transmembrane</keyword>
<comment type="caution">
    <text evidence="8">The sequence shown here is derived from an EMBL/GenBank/DDBJ whole genome shotgun (WGS) entry which is preliminary data.</text>
</comment>
<feature type="transmembrane region" description="Helical" evidence="6">
    <location>
        <begin position="299"/>
        <end position="318"/>
    </location>
</feature>